<keyword evidence="2" id="KW-0812">Transmembrane</keyword>
<accession>A0A6J4LUA5</accession>
<gene>
    <name evidence="3" type="ORF">AVDCRST_MAG89-2617</name>
</gene>
<feature type="region of interest" description="Disordered" evidence="1">
    <location>
        <begin position="1"/>
        <end position="25"/>
    </location>
</feature>
<dbReference type="EMBL" id="CADCTV010000550">
    <property type="protein sequence ID" value="CAA9341096.1"/>
    <property type="molecule type" value="Genomic_DNA"/>
</dbReference>
<evidence type="ECO:0000256" key="1">
    <source>
        <dbReference type="SAM" id="MobiDB-lite"/>
    </source>
</evidence>
<evidence type="ECO:0000256" key="2">
    <source>
        <dbReference type="SAM" id="Phobius"/>
    </source>
</evidence>
<protein>
    <submittedName>
        <fullName evidence="3">Uncharacterized protein</fullName>
    </submittedName>
</protein>
<keyword evidence="2" id="KW-1133">Transmembrane helix</keyword>
<evidence type="ECO:0000313" key="3">
    <source>
        <dbReference type="EMBL" id="CAA9341096.1"/>
    </source>
</evidence>
<keyword evidence="2" id="KW-0472">Membrane</keyword>
<feature type="transmembrane region" description="Helical" evidence="2">
    <location>
        <begin position="41"/>
        <end position="60"/>
    </location>
</feature>
<organism evidence="3">
    <name type="scientific">uncultured Gemmatimonadota bacterium</name>
    <dbReference type="NCBI Taxonomy" id="203437"/>
    <lineage>
        <taxon>Bacteria</taxon>
        <taxon>Pseudomonadati</taxon>
        <taxon>Gemmatimonadota</taxon>
        <taxon>environmental samples</taxon>
    </lineage>
</organism>
<feature type="compositionally biased region" description="Basic and acidic residues" evidence="1">
    <location>
        <begin position="1"/>
        <end position="18"/>
    </location>
</feature>
<dbReference type="AlphaFoldDB" id="A0A6J4LUA5"/>
<name>A0A6J4LUA5_9BACT</name>
<reference evidence="3" key="1">
    <citation type="submission" date="2020-02" db="EMBL/GenBank/DDBJ databases">
        <authorList>
            <person name="Meier V. D."/>
        </authorList>
    </citation>
    <scope>NUCLEOTIDE SEQUENCE</scope>
    <source>
        <strain evidence="3">AVDCRST_MAG89</strain>
    </source>
</reference>
<proteinExistence type="predicted"/>
<sequence length="72" mass="7921">MAERGDQRGDGRGERELTDGVVPLPPEAYRPPGGCGFSGCMWTVIIVFSLLMALLVFGLLTREWITPMVTPR</sequence>